<dbReference type="InParanoid" id="A0A0C3C072"/>
<dbReference type="AlphaFoldDB" id="A0A0C3C072"/>
<feature type="region of interest" description="Disordered" evidence="4">
    <location>
        <begin position="597"/>
        <end position="623"/>
    </location>
</feature>
<dbReference type="HOGENOM" id="CLU_007340_4_1_1"/>
<dbReference type="GO" id="GO:0003677">
    <property type="term" value="F:DNA binding"/>
    <property type="evidence" value="ECO:0007669"/>
    <property type="project" value="InterPro"/>
</dbReference>
<feature type="compositionally biased region" description="Polar residues" evidence="4">
    <location>
        <begin position="597"/>
        <end position="611"/>
    </location>
</feature>
<evidence type="ECO:0000256" key="3">
    <source>
        <dbReference type="SAM" id="Coils"/>
    </source>
</evidence>
<keyword evidence="2" id="KW-0539">Nucleus</keyword>
<accession>A0A0C3C072</accession>
<evidence type="ECO:0000256" key="2">
    <source>
        <dbReference type="ARBA" id="ARBA00023242"/>
    </source>
</evidence>
<dbReference type="GO" id="GO:0005634">
    <property type="term" value="C:nucleus"/>
    <property type="evidence" value="ECO:0007669"/>
    <property type="project" value="UniProtKB-SubCell"/>
</dbReference>
<keyword evidence="7" id="KW-1185">Reference proteome</keyword>
<feature type="domain" description="Xylanolytic transcriptional activator regulatory" evidence="5">
    <location>
        <begin position="275"/>
        <end position="348"/>
    </location>
</feature>
<evidence type="ECO:0000313" key="7">
    <source>
        <dbReference type="Proteomes" id="UP000054166"/>
    </source>
</evidence>
<feature type="coiled-coil region" evidence="3">
    <location>
        <begin position="4"/>
        <end position="31"/>
    </location>
</feature>
<dbReference type="PANTHER" id="PTHR31001">
    <property type="entry name" value="UNCHARACTERIZED TRANSCRIPTIONAL REGULATORY PROTEIN"/>
    <property type="match status" value="1"/>
</dbReference>
<dbReference type="GO" id="GO:0006351">
    <property type="term" value="P:DNA-templated transcription"/>
    <property type="evidence" value="ECO:0007669"/>
    <property type="project" value="InterPro"/>
</dbReference>
<dbReference type="InterPro" id="IPR007219">
    <property type="entry name" value="XnlR_reg_dom"/>
</dbReference>
<dbReference type="Proteomes" id="UP000054166">
    <property type="component" value="Unassembled WGS sequence"/>
</dbReference>
<keyword evidence="3" id="KW-0175">Coiled coil</keyword>
<dbReference type="OrthoDB" id="424974at2759"/>
<sequence>MAHAQRLAEQVKSANTRIKELECALSEAQIQTGREGPHPLLQLNNINDTETSSPETAFDDGIPEISEAIGSLSIGLDGKAKYHGESAGSEPDENLSEKTNDSQYLGMPFEIMDLGNAFPMGLKDCPYNKSQFVSFLPSQERAIELADIYYKNVAFMQVPFASFCVCTQYDMSRYDPIVHSDFMNTVVSPIYGTTGYVSVDTIHSHKLSVFFITMACGVLYDSHPCASTLAQQYHALSRAALSLDSIVQEANCATVQALFMIIRFIYIWDPRGEERWLLGGLCVKVAQVIGLQRDSAGWNLDPDEVQRRRVLFWEIYTSESWSSLVHGRPPALNIQHTDCRFPDDLDPCIKPSGDAEYGYHAWKFRYSASCLSVAVQHVFGIKTLSYSALLEVDKKIRQFPLPAHLQSPTQTSDTGCAWSSDQSRANQQYCVFCEREANLLYIHRSSFAQAIRASPQDPLSHEYAPSVLATYTSACRLISCLRGLYAVHPDLCSRQWFFWSSIFSSCIVLGALVVESTGCTLAQDALQEMEQAVPFFQEGSRLCRPSTTLPMLQKLLKRAQTTYVAFRTGSPPYRISTRHKSDEPDELEVLGGRTSVITSKSSSNCPTSDPAASSPSHRLSSSTNMQGNMLMQSAQPQDEGRPSISNYYSLSQPLIDMEVSRNFNMTPQSVITSSDGYGYAQGLPSAVQSPFQQGNQAYTLGYHLPKHSAYMQAPNHQLQHPGLVNLALHTQTQNDIWRDFMGHLGLTRPMDE</sequence>
<feature type="region of interest" description="Disordered" evidence="4">
    <location>
        <begin position="81"/>
        <end position="100"/>
    </location>
</feature>
<evidence type="ECO:0000256" key="4">
    <source>
        <dbReference type="SAM" id="MobiDB-lite"/>
    </source>
</evidence>
<organism evidence="6 7">
    <name type="scientific">Piloderma croceum (strain F 1598)</name>
    <dbReference type="NCBI Taxonomy" id="765440"/>
    <lineage>
        <taxon>Eukaryota</taxon>
        <taxon>Fungi</taxon>
        <taxon>Dikarya</taxon>
        <taxon>Basidiomycota</taxon>
        <taxon>Agaricomycotina</taxon>
        <taxon>Agaricomycetes</taxon>
        <taxon>Agaricomycetidae</taxon>
        <taxon>Atheliales</taxon>
        <taxon>Atheliaceae</taxon>
        <taxon>Piloderma</taxon>
    </lineage>
</organism>
<dbReference type="SMART" id="SM00906">
    <property type="entry name" value="Fungal_trans"/>
    <property type="match status" value="1"/>
</dbReference>
<dbReference type="Pfam" id="PF04082">
    <property type="entry name" value="Fungal_trans"/>
    <property type="match status" value="1"/>
</dbReference>
<comment type="subcellular location">
    <subcellularLocation>
        <location evidence="1">Nucleus</location>
    </subcellularLocation>
</comment>
<dbReference type="STRING" id="765440.A0A0C3C072"/>
<proteinExistence type="predicted"/>
<dbReference type="CDD" id="cd12148">
    <property type="entry name" value="fungal_TF_MHR"/>
    <property type="match status" value="1"/>
</dbReference>
<evidence type="ECO:0000313" key="6">
    <source>
        <dbReference type="EMBL" id="KIM83002.1"/>
    </source>
</evidence>
<feature type="compositionally biased region" description="Low complexity" evidence="4">
    <location>
        <begin position="613"/>
        <end position="622"/>
    </location>
</feature>
<evidence type="ECO:0000259" key="5">
    <source>
        <dbReference type="SMART" id="SM00906"/>
    </source>
</evidence>
<dbReference type="EMBL" id="KN832992">
    <property type="protein sequence ID" value="KIM83002.1"/>
    <property type="molecule type" value="Genomic_DNA"/>
</dbReference>
<reference evidence="6 7" key="1">
    <citation type="submission" date="2014-04" db="EMBL/GenBank/DDBJ databases">
        <authorList>
            <consortium name="DOE Joint Genome Institute"/>
            <person name="Kuo A."/>
            <person name="Tarkka M."/>
            <person name="Buscot F."/>
            <person name="Kohler A."/>
            <person name="Nagy L.G."/>
            <person name="Floudas D."/>
            <person name="Copeland A."/>
            <person name="Barry K.W."/>
            <person name="Cichocki N."/>
            <person name="Veneault-Fourrey C."/>
            <person name="LaButti K."/>
            <person name="Lindquist E.A."/>
            <person name="Lipzen A."/>
            <person name="Lundell T."/>
            <person name="Morin E."/>
            <person name="Murat C."/>
            <person name="Sun H."/>
            <person name="Tunlid A."/>
            <person name="Henrissat B."/>
            <person name="Grigoriev I.V."/>
            <person name="Hibbett D.S."/>
            <person name="Martin F."/>
            <person name="Nordberg H.P."/>
            <person name="Cantor M.N."/>
            <person name="Hua S.X."/>
        </authorList>
    </citation>
    <scope>NUCLEOTIDE SEQUENCE [LARGE SCALE GENOMIC DNA]</scope>
    <source>
        <strain evidence="6 7">F 1598</strain>
    </source>
</reference>
<dbReference type="GO" id="GO:0008270">
    <property type="term" value="F:zinc ion binding"/>
    <property type="evidence" value="ECO:0007669"/>
    <property type="project" value="InterPro"/>
</dbReference>
<evidence type="ECO:0000256" key="1">
    <source>
        <dbReference type="ARBA" id="ARBA00004123"/>
    </source>
</evidence>
<reference evidence="7" key="2">
    <citation type="submission" date="2015-01" db="EMBL/GenBank/DDBJ databases">
        <title>Evolutionary Origins and Diversification of the Mycorrhizal Mutualists.</title>
        <authorList>
            <consortium name="DOE Joint Genome Institute"/>
            <consortium name="Mycorrhizal Genomics Consortium"/>
            <person name="Kohler A."/>
            <person name="Kuo A."/>
            <person name="Nagy L.G."/>
            <person name="Floudas D."/>
            <person name="Copeland A."/>
            <person name="Barry K.W."/>
            <person name="Cichocki N."/>
            <person name="Veneault-Fourrey C."/>
            <person name="LaButti K."/>
            <person name="Lindquist E.A."/>
            <person name="Lipzen A."/>
            <person name="Lundell T."/>
            <person name="Morin E."/>
            <person name="Murat C."/>
            <person name="Riley R."/>
            <person name="Ohm R."/>
            <person name="Sun H."/>
            <person name="Tunlid A."/>
            <person name="Henrissat B."/>
            <person name="Grigoriev I.V."/>
            <person name="Hibbett D.S."/>
            <person name="Martin F."/>
        </authorList>
    </citation>
    <scope>NUCLEOTIDE SEQUENCE [LARGE SCALE GENOMIC DNA]</scope>
    <source>
        <strain evidence="7">F 1598</strain>
    </source>
</reference>
<gene>
    <name evidence="6" type="ORF">PILCRDRAFT_784055</name>
</gene>
<dbReference type="PANTHER" id="PTHR31001:SF56">
    <property type="entry name" value="ZN(2)-C6 FUNGAL-TYPE DOMAIN-CONTAINING PROTEIN"/>
    <property type="match status" value="1"/>
</dbReference>
<protein>
    <recommendedName>
        <fullName evidence="5">Xylanolytic transcriptional activator regulatory domain-containing protein</fullName>
    </recommendedName>
</protein>
<dbReference type="InterPro" id="IPR050613">
    <property type="entry name" value="Sec_Metabolite_Reg"/>
</dbReference>
<name>A0A0C3C072_PILCF</name>